<dbReference type="InterPro" id="IPR010262">
    <property type="entry name" value="Arylsulfotransferase_bact"/>
</dbReference>
<protein>
    <submittedName>
        <fullName evidence="1">Aryl-sulfate sulfotransferase</fullName>
    </submittedName>
</protein>
<dbReference type="PANTHER" id="PTHR35340">
    <property type="entry name" value="PQQ ENZYME REPEAT PROTEIN-RELATED"/>
    <property type="match status" value="1"/>
</dbReference>
<dbReference type="EMBL" id="JBHPBY010000120">
    <property type="protein sequence ID" value="MFC1850740.1"/>
    <property type="molecule type" value="Genomic_DNA"/>
</dbReference>
<dbReference type="Pfam" id="PF05935">
    <property type="entry name" value="Arylsulfotrans"/>
    <property type="match status" value="1"/>
</dbReference>
<keyword evidence="2" id="KW-1185">Reference proteome</keyword>
<organism evidence="1 2">
    <name type="scientific">candidate division CSSED10-310 bacterium</name>
    <dbReference type="NCBI Taxonomy" id="2855610"/>
    <lineage>
        <taxon>Bacteria</taxon>
        <taxon>Bacteria division CSSED10-310</taxon>
    </lineage>
</organism>
<evidence type="ECO:0000313" key="2">
    <source>
        <dbReference type="Proteomes" id="UP001594351"/>
    </source>
</evidence>
<dbReference type="InterPro" id="IPR011044">
    <property type="entry name" value="Quino_amine_DH_bsu"/>
</dbReference>
<dbReference type="Proteomes" id="UP001594351">
    <property type="component" value="Unassembled WGS sequence"/>
</dbReference>
<evidence type="ECO:0000313" key="1">
    <source>
        <dbReference type="EMBL" id="MFC1850740.1"/>
    </source>
</evidence>
<dbReference type="InterPro" id="IPR053143">
    <property type="entry name" value="Arylsulfate_ST"/>
</dbReference>
<dbReference type="PANTHER" id="PTHR35340:SF5">
    <property type="entry name" value="ASST-DOMAIN-CONTAINING PROTEIN"/>
    <property type="match status" value="1"/>
</dbReference>
<dbReference type="SUPFAM" id="SSF50969">
    <property type="entry name" value="YVTN repeat-like/Quinoprotein amine dehydrogenase"/>
    <property type="match status" value="1"/>
</dbReference>
<reference evidence="1 2" key="1">
    <citation type="submission" date="2024-09" db="EMBL/GenBank/DDBJ databases">
        <title>Laminarin stimulates single cell rates of sulfate reduction while oxygen inhibits transcriptomic activity in coastal marine sediment.</title>
        <authorList>
            <person name="Lindsay M."/>
            <person name="Orcutt B."/>
            <person name="Emerson D."/>
            <person name="Stepanauskas R."/>
            <person name="D'Angelo T."/>
        </authorList>
    </citation>
    <scope>NUCLEOTIDE SEQUENCE [LARGE SCALE GENOMIC DNA]</scope>
    <source>
        <strain evidence="1">SAG AM-311-K15</strain>
    </source>
</reference>
<proteinExistence type="predicted"/>
<accession>A0ABV6YX37</accession>
<name>A0ABV6YX37_UNCC1</name>
<comment type="caution">
    <text evidence="1">The sequence shown here is derived from an EMBL/GenBank/DDBJ whole genome shotgun (WGS) entry which is preliminary data.</text>
</comment>
<sequence>MSEGYILFSPLLSTKTYLIDRKGLVVHTWESKFAPGASVYLLTNGHLLRCGRQPDVPVFHGGGLGGRIQEFDWDGKHVWDFTLASGNMLQHHDIEPLPNGNVLLIAWERKTYEQTIQAGRKQNLVGPAGLWPVCILEIQPHPPKGGHIVWEWHLWDHLIQDIDPELKNYGNVSEHPELIDINGEQEPEHTDEELERLKSLGYVDDSTKVTDLRADLAHTNAIAYNPRLDQIAISVSNFNEIWIIDHSTTTREATGRTGGRIGKGGDIVYRWGNPSVYDRGTVEQQQLFCQHDVRWIPEGYQDGGHIMIFNNGAGRPNGRYSSVIVIQPPVDTDGHYSIKSGKRFGPDKPLWEYTARDKQSFYADFISSAHRLVNGNTFICSGPQGRFFEVTKSGEIVWQYKNPYSGNAPNPAGDPPYSVFRATFIAAGNPGLGNRNLKPLDPQPPR</sequence>
<gene>
    <name evidence="1" type="ORF">ACFL27_11155</name>
</gene>